<comment type="function">
    <text evidence="7">Catalyzes the transfer of the diacylglyceryl group from phosphatidylglycerol to the sulfhydryl group of the N-terminal cysteine of a prolipoprotein, the first step in the formation of mature lipoproteins.</text>
</comment>
<evidence type="ECO:0000256" key="7">
    <source>
        <dbReference type="HAMAP-Rule" id="MF_01147"/>
    </source>
</evidence>
<keyword evidence="6 7" id="KW-0472">Membrane</keyword>
<dbReference type="Pfam" id="PF01790">
    <property type="entry name" value="LGT"/>
    <property type="match status" value="1"/>
</dbReference>
<dbReference type="GO" id="GO:0008961">
    <property type="term" value="F:phosphatidylglycerol-prolipoprotein diacylglyceryl transferase activity"/>
    <property type="evidence" value="ECO:0007669"/>
    <property type="project" value="UniProtKB-UniRule"/>
</dbReference>
<feature type="transmembrane region" description="Helical" evidence="7">
    <location>
        <begin position="40"/>
        <end position="60"/>
    </location>
</feature>
<evidence type="ECO:0000256" key="6">
    <source>
        <dbReference type="ARBA" id="ARBA00023136"/>
    </source>
</evidence>
<feature type="transmembrane region" description="Helical" evidence="7">
    <location>
        <begin position="222"/>
        <end position="243"/>
    </location>
</feature>
<keyword evidence="4 7" id="KW-0812">Transmembrane</keyword>
<keyword evidence="8" id="KW-0449">Lipoprotein</keyword>
<comment type="caution">
    <text evidence="8">The sequence shown here is derived from an EMBL/GenBank/DDBJ whole genome shotgun (WGS) entry which is preliminary data.</text>
</comment>
<evidence type="ECO:0000256" key="1">
    <source>
        <dbReference type="ARBA" id="ARBA00007150"/>
    </source>
</evidence>
<dbReference type="GO" id="GO:0042158">
    <property type="term" value="P:lipoprotein biosynthetic process"/>
    <property type="evidence" value="ECO:0007669"/>
    <property type="project" value="UniProtKB-UniRule"/>
</dbReference>
<accession>A0A3A4ZD15</accession>
<feature type="transmembrane region" description="Helical" evidence="7">
    <location>
        <begin position="197"/>
        <end position="216"/>
    </location>
</feature>
<comment type="catalytic activity">
    <reaction evidence="7">
        <text>L-cysteinyl-[prolipoprotein] + a 1,2-diacyl-sn-glycero-3-phospho-(1'-sn-glycerol) = an S-1,2-diacyl-sn-glyceryl-L-cysteinyl-[prolipoprotein] + sn-glycerol 1-phosphate + H(+)</text>
        <dbReference type="Rhea" id="RHEA:56712"/>
        <dbReference type="Rhea" id="RHEA-COMP:14679"/>
        <dbReference type="Rhea" id="RHEA-COMP:14680"/>
        <dbReference type="ChEBI" id="CHEBI:15378"/>
        <dbReference type="ChEBI" id="CHEBI:29950"/>
        <dbReference type="ChEBI" id="CHEBI:57685"/>
        <dbReference type="ChEBI" id="CHEBI:64716"/>
        <dbReference type="ChEBI" id="CHEBI:140658"/>
        <dbReference type="EC" id="2.5.1.145"/>
    </reaction>
</comment>
<dbReference type="EC" id="2.5.1.145" evidence="7"/>
<name>A0A3A4ZD15_UNCKA</name>
<dbReference type="NCBIfam" id="TIGR00544">
    <property type="entry name" value="lgt"/>
    <property type="match status" value="1"/>
</dbReference>
<feature type="transmembrane region" description="Helical" evidence="7">
    <location>
        <begin position="80"/>
        <end position="101"/>
    </location>
</feature>
<dbReference type="PANTHER" id="PTHR30589">
    <property type="entry name" value="PROLIPOPROTEIN DIACYLGLYCERYL TRANSFERASE"/>
    <property type="match status" value="1"/>
</dbReference>
<proteinExistence type="inferred from homology"/>
<dbReference type="AlphaFoldDB" id="A0A3A4ZD15"/>
<keyword evidence="5 7" id="KW-1133">Transmembrane helix</keyword>
<sequence>MLLLPIHPVISIYGILISISIALSVYLAEHLIKKDGRNPEYFWGLTLYTLVAGIAGARLYHVLDFYKYYIQHPLYIPALWSGGMSIIGAVLGGVFGLFIYSKKNKLDIIYWLDIAAVVTPLAQAIGRWGNFFNKEIFGLPTDVFWGIFIPEEKRPEGFESFVRFHPLFLYESLLNLLLFLFLYHIKTKAKKHTGIIFWLYIAGYSCIRFLLEFLRIRPWSIAGINVAQAICLVAGTFAAIALVKKKSVA</sequence>
<reference evidence="8 9" key="1">
    <citation type="journal article" date="2017" name="ISME J.">
        <title>Energy and carbon metabolisms in a deep terrestrial subsurface fluid microbial community.</title>
        <authorList>
            <person name="Momper L."/>
            <person name="Jungbluth S.P."/>
            <person name="Lee M.D."/>
            <person name="Amend J.P."/>
        </authorList>
    </citation>
    <scope>NUCLEOTIDE SEQUENCE [LARGE SCALE GENOMIC DNA]</scope>
    <source>
        <strain evidence="8">SURF_46</strain>
    </source>
</reference>
<feature type="transmembrane region" description="Helical" evidence="7">
    <location>
        <begin position="167"/>
        <end position="185"/>
    </location>
</feature>
<evidence type="ECO:0000256" key="5">
    <source>
        <dbReference type="ARBA" id="ARBA00022989"/>
    </source>
</evidence>
<dbReference type="Proteomes" id="UP000265540">
    <property type="component" value="Unassembled WGS sequence"/>
</dbReference>
<protein>
    <recommendedName>
        <fullName evidence="7">Phosphatidylglycerol--prolipoprotein diacylglyceryl transferase</fullName>
        <ecNumber evidence="7">2.5.1.145</ecNumber>
    </recommendedName>
</protein>
<dbReference type="GO" id="GO:0005886">
    <property type="term" value="C:plasma membrane"/>
    <property type="evidence" value="ECO:0007669"/>
    <property type="project" value="UniProtKB-SubCell"/>
</dbReference>
<comment type="similarity">
    <text evidence="1 7">Belongs to the Lgt family.</text>
</comment>
<evidence type="ECO:0000256" key="3">
    <source>
        <dbReference type="ARBA" id="ARBA00022679"/>
    </source>
</evidence>
<comment type="subcellular location">
    <subcellularLocation>
        <location evidence="7">Cell membrane</location>
        <topology evidence="7">Multi-pass membrane protein</topology>
    </subcellularLocation>
</comment>
<gene>
    <name evidence="7 8" type="primary">lgt</name>
    <name evidence="8" type="ORF">C4561_03120</name>
</gene>
<feature type="transmembrane region" description="Helical" evidence="7">
    <location>
        <begin position="6"/>
        <end position="28"/>
    </location>
</feature>
<dbReference type="PANTHER" id="PTHR30589:SF0">
    <property type="entry name" value="PHOSPHATIDYLGLYCEROL--PROLIPOPROTEIN DIACYLGLYCERYL TRANSFERASE"/>
    <property type="match status" value="1"/>
</dbReference>
<keyword evidence="3 7" id="KW-0808">Transferase</keyword>
<evidence type="ECO:0000313" key="9">
    <source>
        <dbReference type="Proteomes" id="UP000265540"/>
    </source>
</evidence>
<organism evidence="8 9">
    <name type="scientific">candidate division WWE3 bacterium</name>
    <dbReference type="NCBI Taxonomy" id="2053526"/>
    <lineage>
        <taxon>Bacteria</taxon>
        <taxon>Katanobacteria</taxon>
    </lineage>
</organism>
<comment type="pathway">
    <text evidence="7">Protein modification; lipoprotein biosynthesis (diacylglyceryl transfer).</text>
</comment>
<keyword evidence="2 7" id="KW-1003">Cell membrane</keyword>
<evidence type="ECO:0000256" key="4">
    <source>
        <dbReference type="ARBA" id="ARBA00022692"/>
    </source>
</evidence>
<feature type="transmembrane region" description="Helical" evidence="7">
    <location>
        <begin position="108"/>
        <end position="126"/>
    </location>
</feature>
<dbReference type="HAMAP" id="MF_01147">
    <property type="entry name" value="Lgt"/>
    <property type="match status" value="1"/>
</dbReference>
<evidence type="ECO:0000256" key="2">
    <source>
        <dbReference type="ARBA" id="ARBA00022475"/>
    </source>
</evidence>
<dbReference type="UniPathway" id="UPA00664"/>
<feature type="binding site" evidence="7">
    <location>
        <position position="127"/>
    </location>
    <ligand>
        <name>a 1,2-diacyl-sn-glycero-3-phospho-(1'-sn-glycerol)</name>
        <dbReference type="ChEBI" id="CHEBI:64716"/>
    </ligand>
</feature>
<dbReference type="PROSITE" id="PS01311">
    <property type="entry name" value="LGT"/>
    <property type="match status" value="1"/>
</dbReference>
<dbReference type="EMBL" id="QZJF01000016">
    <property type="protein sequence ID" value="RJR27129.1"/>
    <property type="molecule type" value="Genomic_DNA"/>
</dbReference>
<evidence type="ECO:0000313" key="8">
    <source>
        <dbReference type="EMBL" id="RJR27129.1"/>
    </source>
</evidence>
<dbReference type="InterPro" id="IPR001640">
    <property type="entry name" value="Lgt"/>
</dbReference>